<sequence>MGAIGQDLIGAHVLDLFAGSGALGLEALSRGASSVVFVERSRRALATLRANVQLLDAESRVTVIANDATSFAKSLTSGAYDLALADPPYGRGLASYLIEIFRKSEFASQLWVEHPRTDLMPEFPGLRQRKYGHTVISIVEANP</sequence>
<evidence type="ECO:0000256" key="2">
    <source>
        <dbReference type="ARBA" id="ARBA00022679"/>
    </source>
</evidence>
<dbReference type="InterPro" id="IPR002052">
    <property type="entry name" value="DNA_methylase_N6_adenine_CS"/>
</dbReference>
<evidence type="ECO:0000256" key="1">
    <source>
        <dbReference type="ARBA" id="ARBA00022603"/>
    </source>
</evidence>
<organism evidence="3">
    <name type="scientific">marine metagenome</name>
    <dbReference type="NCBI Taxonomy" id="408172"/>
    <lineage>
        <taxon>unclassified sequences</taxon>
        <taxon>metagenomes</taxon>
        <taxon>ecological metagenomes</taxon>
    </lineage>
</organism>
<dbReference type="GO" id="GO:0031167">
    <property type="term" value="P:rRNA methylation"/>
    <property type="evidence" value="ECO:0007669"/>
    <property type="project" value="InterPro"/>
</dbReference>
<proteinExistence type="predicted"/>
<reference evidence="3" key="1">
    <citation type="submission" date="2018-05" db="EMBL/GenBank/DDBJ databases">
        <authorList>
            <person name="Lanie J.A."/>
            <person name="Ng W.-L."/>
            <person name="Kazmierczak K.M."/>
            <person name="Andrzejewski T.M."/>
            <person name="Davidsen T.M."/>
            <person name="Wayne K.J."/>
            <person name="Tettelin H."/>
            <person name="Glass J.I."/>
            <person name="Rusch D."/>
            <person name="Podicherti R."/>
            <person name="Tsui H.-C.T."/>
            <person name="Winkler M.E."/>
        </authorList>
    </citation>
    <scope>NUCLEOTIDE SEQUENCE</scope>
</reference>
<keyword evidence="1" id="KW-0489">Methyltransferase</keyword>
<keyword evidence="2" id="KW-0808">Transferase</keyword>
<dbReference type="PANTHER" id="PTHR43542">
    <property type="entry name" value="METHYLTRANSFERASE"/>
    <property type="match status" value="1"/>
</dbReference>
<gene>
    <name evidence="3" type="ORF">METZ01_LOCUS249374</name>
</gene>
<evidence type="ECO:0008006" key="4">
    <source>
        <dbReference type="Google" id="ProtNLM"/>
    </source>
</evidence>
<dbReference type="CDD" id="cd02440">
    <property type="entry name" value="AdoMet_MTases"/>
    <property type="match status" value="1"/>
</dbReference>
<dbReference type="InterPro" id="IPR029063">
    <property type="entry name" value="SAM-dependent_MTases_sf"/>
</dbReference>
<name>A0A382IA67_9ZZZZ</name>
<dbReference type="SUPFAM" id="SSF53335">
    <property type="entry name" value="S-adenosyl-L-methionine-dependent methyltransferases"/>
    <property type="match status" value="1"/>
</dbReference>
<dbReference type="GO" id="GO:0003676">
    <property type="term" value="F:nucleic acid binding"/>
    <property type="evidence" value="ECO:0007669"/>
    <property type="project" value="InterPro"/>
</dbReference>
<protein>
    <recommendedName>
        <fullName evidence="4">16S rRNA (Guanine(966)-N(2))-methyltransferase RsmD</fullName>
    </recommendedName>
</protein>
<accession>A0A382IA67</accession>
<dbReference type="PROSITE" id="PS00092">
    <property type="entry name" value="N6_MTASE"/>
    <property type="match status" value="1"/>
</dbReference>
<dbReference type="Gene3D" id="3.40.50.150">
    <property type="entry name" value="Vaccinia Virus protein VP39"/>
    <property type="match status" value="1"/>
</dbReference>
<evidence type="ECO:0000313" key="3">
    <source>
        <dbReference type="EMBL" id="SVB96520.1"/>
    </source>
</evidence>
<dbReference type="InterPro" id="IPR004398">
    <property type="entry name" value="RNA_MeTrfase_RsmD"/>
</dbReference>
<dbReference type="EMBL" id="UINC01066135">
    <property type="protein sequence ID" value="SVB96520.1"/>
    <property type="molecule type" value="Genomic_DNA"/>
</dbReference>
<dbReference type="GO" id="GO:0008168">
    <property type="term" value="F:methyltransferase activity"/>
    <property type="evidence" value="ECO:0007669"/>
    <property type="project" value="UniProtKB-KW"/>
</dbReference>
<dbReference type="AlphaFoldDB" id="A0A382IA67"/>
<dbReference type="Pfam" id="PF03602">
    <property type="entry name" value="Cons_hypoth95"/>
    <property type="match status" value="1"/>
</dbReference>
<dbReference type="PANTHER" id="PTHR43542:SF1">
    <property type="entry name" value="METHYLTRANSFERASE"/>
    <property type="match status" value="1"/>
</dbReference>